<keyword evidence="16" id="KW-1185">Reference proteome</keyword>
<evidence type="ECO:0000256" key="11">
    <source>
        <dbReference type="PROSITE-ProRule" id="PRU01251"/>
    </source>
</evidence>
<comment type="subcellular location">
    <subcellularLocation>
        <location evidence="1 13">Cytoplasm</location>
    </subcellularLocation>
</comment>
<evidence type="ECO:0000313" key="16">
    <source>
        <dbReference type="Proteomes" id="UP000271700"/>
    </source>
</evidence>
<dbReference type="GO" id="GO:0005737">
    <property type="term" value="C:cytoplasm"/>
    <property type="evidence" value="ECO:0007669"/>
    <property type="project" value="UniProtKB-SubCell"/>
</dbReference>
<dbReference type="Pfam" id="PF07724">
    <property type="entry name" value="AAA_2"/>
    <property type="match status" value="1"/>
</dbReference>
<dbReference type="Pfam" id="PF17871">
    <property type="entry name" value="AAA_lid_9"/>
    <property type="match status" value="1"/>
</dbReference>
<dbReference type="OrthoDB" id="9803641at2"/>
<keyword evidence="13" id="KW-0346">Stress response</keyword>
<comment type="function">
    <text evidence="9">Part of a stress-induced multi-chaperone system, it is involved in the recovery of the cell from heat-induced damage, in cooperation with DnaK, DnaJ and GrpE. Acts before DnaK, in the processing of protein aggregates. Protein binding stimulates the ATPase activity; ATP hydrolysis unfolds the denatured protein aggregates, which probably helps expose new hydrophobic binding sites on the surface of ClpB-bound aggregates, contributing to the solubilization and refolding of denatured protein aggregates by DnaK.</text>
</comment>
<dbReference type="SMART" id="SM01086">
    <property type="entry name" value="ClpB_D2-small"/>
    <property type="match status" value="1"/>
</dbReference>
<evidence type="ECO:0000256" key="3">
    <source>
        <dbReference type="ARBA" id="ARBA00017574"/>
    </source>
</evidence>
<dbReference type="GO" id="GO:0042026">
    <property type="term" value="P:protein refolding"/>
    <property type="evidence" value="ECO:0007669"/>
    <property type="project" value="UniProtKB-UniRule"/>
</dbReference>
<dbReference type="InterPro" id="IPR018368">
    <property type="entry name" value="ClpA/B_CS1"/>
</dbReference>
<keyword evidence="6 12" id="KW-0067">ATP-binding</keyword>
<evidence type="ECO:0000256" key="1">
    <source>
        <dbReference type="ARBA" id="ARBA00004496"/>
    </source>
</evidence>
<evidence type="ECO:0000256" key="5">
    <source>
        <dbReference type="ARBA" id="ARBA00022741"/>
    </source>
</evidence>
<dbReference type="PROSITE" id="PS00871">
    <property type="entry name" value="CLPAB_2"/>
    <property type="match status" value="1"/>
</dbReference>
<dbReference type="Gene3D" id="1.10.1780.10">
    <property type="entry name" value="Clp, N-terminal domain"/>
    <property type="match status" value="1"/>
</dbReference>
<dbReference type="InterPro" id="IPR036628">
    <property type="entry name" value="Clp_N_dom_sf"/>
</dbReference>
<dbReference type="GO" id="GO:0008233">
    <property type="term" value="F:peptidase activity"/>
    <property type="evidence" value="ECO:0007669"/>
    <property type="project" value="UniProtKB-KW"/>
</dbReference>
<dbReference type="FunFam" id="3.40.50.300:FF:000010">
    <property type="entry name" value="Chaperone clpB 1, putative"/>
    <property type="match status" value="1"/>
</dbReference>
<dbReference type="PRINTS" id="PR00300">
    <property type="entry name" value="CLPPROTEASEA"/>
</dbReference>
<dbReference type="PANTHER" id="PTHR11638">
    <property type="entry name" value="ATP-DEPENDENT CLP PROTEASE"/>
    <property type="match status" value="1"/>
</dbReference>
<comment type="similarity">
    <text evidence="2 12">Belongs to the ClpA/ClpB family.</text>
</comment>
<dbReference type="Gene3D" id="1.10.8.60">
    <property type="match status" value="1"/>
</dbReference>
<dbReference type="Gene3D" id="3.40.50.300">
    <property type="entry name" value="P-loop containing nucleotide triphosphate hydrolases"/>
    <property type="match status" value="3"/>
</dbReference>
<dbReference type="PROSITE" id="PS00870">
    <property type="entry name" value="CLPAB_1"/>
    <property type="match status" value="1"/>
</dbReference>
<dbReference type="InterPro" id="IPR019489">
    <property type="entry name" value="Clp_ATPase_C"/>
</dbReference>
<comment type="caution">
    <text evidence="15">The sequence shown here is derived from an EMBL/GenBank/DDBJ whole genome shotgun (WGS) entry which is preliminary data.</text>
</comment>
<dbReference type="EMBL" id="RCCT01000006">
    <property type="protein sequence ID" value="RLK00722.1"/>
    <property type="molecule type" value="Genomic_DNA"/>
</dbReference>
<comment type="subunit">
    <text evidence="10">Homohexamer. The oligomerization is ATP-dependent.</text>
</comment>
<keyword evidence="7 13" id="KW-0175">Coiled coil</keyword>
<comment type="subunit">
    <text evidence="13">Homohexamer; The oligomerization is ATP-dependent.</text>
</comment>
<evidence type="ECO:0000256" key="7">
    <source>
        <dbReference type="ARBA" id="ARBA00023054"/>
    </source>
</evidence>
<name>A0A497YZ97_9RHOB</name>
<dbReference type="SUPFAM" id="SSF52540">
    <property type="entry name" value="P-loop containing nucleoside triphosphate hydrolases"/>
    <property type="match status" value="2"/>
</dbReference>
<keyword evidence="15" id="KW-0645">Protease</keyword>
<dbReference type="InterPro" id="IPR041546">
    <property type="entry name" value="ClpA/ClpB_AAA_lid"/>
</dbReference>
<evidence type="ECO:0000256" key="4">
    <source>
        <dbReference type="ARBA" id="ARBA00022737"/>
    </source>
</evidence>
<evidence type="ECO:0000259" key="14">
    <source>
        <dbReference type="PROSITE" id="PS51903"/>
    </source>
</evidence>
<dbReference type="STRING" id="981384.GCA_000192475_02669"/>
<evidence type="ECO:0000256" key="12">
    <source>
        <dbReference type="RuleBase" id="RU004432"/>
    </source>
</evidence>
<sequence>MDLNKFTERARGFVQAAQTIALREGHQRLEPTHILKALMDDDQGLASNLITRAGGAPNRVVEALDAAMGKIPKVSGDASQIYMDGQTAKVLDEAEKIATKAGDSFVPVERVLMALCMVKSKAKEALEAGAVSAQKLNEAINDIRKGRTADTASAEEGYDALKKYARDLTEAAAEGKIDPIIGRDEEIRRSMQVLSRRTKNNPVLIGEPGVGKTAIAEGMALRIVNGDVPESLKDKKLLALDMGALIAGAKYRGEFEERLKAVLTEVTEAAGEIILFIDEMHTLVGAGKSDGAMDAANLIKPALARGELHCIGATTLDEYRKYVEKDAALARRFQPVVVAEPTVEDTISILRGIKEKYELHHGVRISDSALVSAATLSHRYITDRFLPDKAIDLVDEAASRLRMEVDSKPEELDQLDRQILQMQIEEEALKLEDDAASKDRLETLQKDLADLQEQSAEMTAQWQAERDKLAGARDLKEQLDKARADLEIAKREGNLAKAGELSYGVIPELEKKLTEAENAESNAMMAEETVRPEQIASVVERWTGIPTSKMLEGEREKLLRMEDDLHSRVIGQDAAVTAVANAVRRARAGLNDEGRPLGSFLFLGPTGVGKTELTKAVANFLFDDDNAMVRIDMSEFMEKHAVARLIGAPPGYVGYDEGGVLTEAVRRRPYQVVLFDEVEKAHPDVFNVLLQVLDDGVLTDGQGRTVDFKQTLIILTSNLGSQALSQLPEGADSAQARRDVMDAVRAHFRPEFLNRLDETIIFDRLKRADMDGIVDIQMARLQKRLAARKIELVLDDGAKEWLANEGYDPVFGARPLKRVIQRALQNPLAEALLAGEIKDGETVPVTAGTDGLIIGDRLGTSERPRPDDAVVH</sequence>
<dbReference type="SMART" id="SM00382">
    <property type="entry name" value="AAA"/>
    <property type="match status" value="2"/>
</dbReference>
<dbReference type="InterPro" id="IPR001270">
    <property type="entry name" value="ClpA/B"/>
</dbReference>
<evidence type="ECO:0000256" key="6">
    <source>
        <dbReference type="ARBA" id="ARBA00022840"/>
    </source>
</evidence>
<dbReference type="RefSeq" id="WP_010441156.1">
    <property type="nucleotide sequence ID" value="NZ_AEYW01000007.1"/>
</dbReference>
<evidence type="ECO:0000313" key="15">
    <source>
        <dbReference type="EMBL" id="RLK00722.1"/>
    </source>
</evidence>
<dbReference type="CDD" id="cd00009">
    <property type="entry name" value="AAA"/>
    <property type="match status" value="1"/>
</dbReference>
<dbReference type="SUPFAM" id="SSF81923">
    <property type="entry name" value="Double Clp-N motif"/>
    <property type="match status" value="1"/>
</dbReference>
<evidence type="ECO:0000256" key="9">
    <source>
        <dbReference type="ARBA" id="ARBA00025613"/>
    </source>
</evidence>
<proteinExistence type="inferred from homology"/>
<dbReference type="GO" id="GO:0005524">
    <property type="term" value="F:ATP binding"/>
    <property type="evidence" value="ECO:0007669"/>
    <property type="project" value="UniProtKB-UniRule"/>
</dbReference>
<dbReference type="GO" id="GO:0006508">
    <property type="term" value="P:proteolysis"/>
    <property type="evidence" value="ECO:0007669"/>
    <property type="project" value="UniProtKB-KW"/>
</dbReference>
<dbReference type="FunFam" id="3.40.50.300:FF:000120">
    <property type="entry name" value="ATP-dependent chaperone ClpB"/>
    <property type="match status" value="1"/>
</dbReference>
<dbReference type="CDD" id="cd19499">
    <property type="entry name" value="RecA-like_ClpB_Hsp104-like"/>
    <property type="match status" value="1"/>
</dbReference>
<evidence type="ECO:0000256" key="13">
    <source>
        <dbReference type="RuleBase" id="RU362034"/>
    </source>
</evidence>
<dbReference type="InterPro" id="IPR050130">
    <property type="entry name" value="ClpA_ClpB"/>
</dbReference>
<dbReference type="FunFam" id="3.40.50.300:FF:000025">
    <property type="entry name" value="ATP-dependent Clp protease subunit"/>
    <property type="match status" value="1"/>
</dbReference>
<keyword evidence="4 11" id="KW-0677">Repeat</keyword>
<dbReference type="InterPro" id="IPR027417">
    <property type="entry name" value="P-loop_NTPase"/>
</dbReference>
<dbReference type="GO" id="GO:0016887">
    <property type="term" value="F:ATP hydrolysis activity"/>
    <property type="evidence" value="ECO:0007669"/>
    <property type="project" value="InterPro"/>
</dbReference>
<dbReference type="NCBIfam" id="TIGR03346">
    <property type="entry name" value="chaperone_ClpB"/>
    <property type="match status" value="1"/>
</dbReference>
<dbReference type="Pfam" id="PF00004">
    <property type="entry name" value="AAA"/>
    <property type="match status" value="1"/>
</dbReference>
<dbReference type="AlphaFoldDB" id="A0A497YZ97"/>
<dbReference type="Proteomes" id="UP000271700">
    <property type="component" value="Unassembled WGS sequence"/>
</dbReference>
<keyword evidence="13" id="KW-0963">Cytoplasm</keyword>
<dbReference type="FunFam" id="1.10.8.60:FF:000017">
    <property type="entry name" value="ATP-dependent chaperone ClpB"/>
    <property type="match status" value="1"/>
</dbReference>
<keyword evidence="15" id="KW-0378">Hydrolase</keyword>
<dbReference type="Pfam" id="PF10431">
    <property type="entry name" value="ClpB_D2-small"/>
    <property type="match status" value="1"/>
</dbReference>
<evidence type="ECO:0000256" key="10">
    <source>
        <dbReference type="ARBA" id="ARBA00026057"/>
    </source>
</evidence>
<reference evidence="15 16" key="1">
    <citation type="submission" date="2018-10" db="EMBL/GenBank/DDBJ databases">
        <title>Genomic Encyclopedia of Archaeal and Bacterial Type Strains, Phase II (KMG-II): from individual species to whole genera.</title>
        <authorList>
            <person name="Goeker M."/>
        </authorList>
    </citation>
    <scope>NUCLEOTIDE SEQUENCE [LARGE SCALE GENOMIC DNA]</scope>
    <source>
        <strain evidence="15 16">DSM 29317</strain>
    </source>
</reference>
<dbReference type="GO" id="GO:0034605">
    <property type="term" value="P:cellular response to heat"/>
    <property type="evidence" value="ECO:0007669"/>
    <property type="project" value="TreeGrafter"/>
</dbReference>
<dbReference type="InterPro" id="IPR004176">
    <property type="entry name" value="Clp_R_N"/>
</dbReference>
<evidence type="ECO:0000256" key="2">
    <source>
        <dbReference type="ARBA" id="ARBA00008675"/>
    </source>
</evidence>
<dbReference type="PROSITE" id="PS51903">
    <property type="entry name" value="CLP_R"/>
    <property type="match status" value="1"/>
</dbReference>
<dbReference type="InterPro" id="IPR003593">
    <property type="entry name" value="AAA+_ATPase"/>
</dbReference>
<keyword evidence="8 12" id="KW-0143">Chaperone</keyword>
<keyword evidence="5 12" id="KW-0547">Nucleotide-binding</keyword>
<dbReference type="InterPro" id="IPR028299">
    <property type="entry name" value="ClpA/B_CS2"/>
</dbReference>
<dbReference type="InterPro" id="IPR003959">
    <property type="entry name" value="ATPase_AAA_core"/>
</dbReference>
<dbReference type="InterPro" id="IPR017730">
    <property type="entry name" value="Chaperonin_ClpB"/>
</dbReference>
<evidence type="ECO:0000256" key="8">
    <source>
        <dbReference type="ARBA" id="ARBA00023186"/>
    </source>
</evidence>
<protein>
    <recommendedName>
        <fullName evidence="3 13">Chaperone protein ClpB</fullName>
    </recommendedName>
</protein>
<gene>
    <name evidence="13" type="primary">clpB</name>
    <name evidence="15" type="ORF">CLV75_3718</name>
</gene>
<organism evidence="15 16">
    <name type="scientific">Ruegeria conchae</name>
    <dbReference type="NCBI Taxonomy" id="981384"/>
    <lineage>
        <taxon>Bacteria</taxon>
        <taxon>Pseudomonadati</taxon>
        <taxon>Pseudomonadota</taxon>
        <taxon>Alphaproteobacteria</taxon>
        <taxon>Rhodobacterales</taxon>
        <taxon>Roseobacteraceae</taxon>
        <taxon>Ruegeria</taxon>
    </lineage>
</organism>
<feature type="coiled-coil region" evidence="13">
    <location>
        <begin position="412"/>
        <end position="529"/>
    </location>
</feature>
<dbReference type="PANTHER" id="PTHR11638:SF18">
    <property type="entry name" value="HEAT SHOCK PROTEIN 104"/>
    <property type="match status" value="1"/>
</dbReference>
<accession>A0A497YZ97</accession>
<dbReference type="Pfam" id="PF02861">
    <property type="entry name" value="Clp_N"/>
    <property type="match status" value="1"/>
</dbReference>
<feature type="domain" description="Clp R" evidence="14">
    <location>
        <begin position="3"/>
        <end position="146"/>
    </location>
</feature>